<gene>
    <name evidence="2" type="ORF">RISW2_16630</name>
</gene>
<proteinExistence type="predicted"/>
<dbReference type="SUPFAM" id="SSF51905">
    <property type="entry name" value="FAD/NAD(P)-binding domain"/>
    <property type="match status" value="1"/>
</dbReference>
<name>X7F2Z9_9RHOB</name>
<dbReference type="Proteomes" id="UP000023430">
    <property type="component" value="Unassembled WGS sequence"/>
</dbReference>
<dbReference type="PANTHER" id="PTHR42923:SF17">
    <property type="entry name" value="AMINE OXIDASE DOMAIN-CONTAINING PROTEIN"/>
    <property type="match status" value="1"/>
</dbReference>
<dbReference type="PANTHER" id="PTHR42923">
    <property type="entry name" value="PROTOPORPHYRINOGEN OXIDASE"/>
    <property type="match status" value="1"/>
</dbReference>
<dbReference type="GO" id="GO:0016491">
    <property type="term" value="F:oxidoreductase activity"/>
    <property type="evidence" value="ECO:0007669"/>
    <property type="project" value="InterPro"/>
</dbReference>
<organism evidence="2 3">
    <name type="scientific">Roseivivax isoporae LMG 25204</name>
    <dbReference type="NCBI Taxonomy" id="1449351"/>
    <lineage>
        <taxon>Bacteria</taxon>
        <taxon>Pseudomonadati</taxon>
        <taxon>Pseudomonadota</taxon>
        <taxon>Alphaproteobacteria</taxon>
        <taxon>Rhodobacterales</taxon>
        <taxon>Roseobacteraceae</taxon>
        <taxon>Roseivivax</taxon>
    </lineage>
</organism>
<dbReference type="RefSeq" id="WP_043774239.1">
    <property type="nucleotide sequence ID" value="NZ_JAME01000041.1"/>
</dbReference>
<dbReference type="STRING" id="1449351.RISW2_16630"/>
<evidence type="ECO:0000313" key="3">
    <source>
        <dbReference type="Proteomes" id="UP000023430"/>
    </source>
</evidence>
<keyword evidence="3" id="KW-1185">Reference proteome</keyword>
<protein>
    <submittedName>
        <fullName evidence="2">Cyclopropane-fatty-acyl-phospholipid synthase</fullName>
    </submittedName>
</protein>
<feature type="domain" description="Amine oxidase" evidence="1">
    <location>
        <begin position="20"/>
        <end position="275"/>
    </location>
</feature>
<sequence>MPFEIMPSRPRRIAVIGGGVSGLGAAHYLCDDHHVTLFEAEPRLGGHARTRLSGRNGDLPVDTGFIVFNRANYPQLVRLFERLDVPVVTSDMSFAASLRGGALEYGLASLGALFAQRKNVVDPRFLRMVRDIMRFNARAVGAVKDRSQSLGDFLDVLRMGPWFRDYYLLPLSGAIWSTPTEKVLDFPAHALIRFFENHALLGVYGQHQWYTVDGGSEQYVRRLTEDLSRRGVDLRAGAPVDAVRRVPGGVEVKARGGDWEDYDEVVLATHSDDSLAMLSDASPDEARILGAVRYQPNRVVLHRDASVMPRRRVCWSSWNYTEDGVKTMNRIDMTYWMNSLQPLPKDDNVFVTLNTTRPIREELIDDETVLRHPVYDIGALEAQEEMGRRNGTAHTWFCGAWMKNGFHEDGLSSAWDVAEAIRLRAGSAAAA</sequence>
<dbReference type="EMBL" id="JAME01000041">
    <property type="protein sequence ID" value="ETX27093.1"/>
    <property type="molecule type" value="Genomic_DNA"/>
</dbReference>
<reference evidence="2 3" key="1">
    <citation type="submission" date="2014-01" db="EMBL/GenBank/DDBJ databases">
        <title>Roseivivax isoporae LMG 25204 Genome Sequencing.</title>
        <authorList>
            <person name="Lai Q."/>
            <person name="Li G."/>
            <person name="Shao Z."/>
        </authorList>
    </citation>
    <scope>NUCLEOTIDE SEQUENCE [LARGE SCALE GENOMIC DNA]</scope>
    <source>
        <strain evidence="2 3">LMG 25204</strain>
    </source>
</reference>
<dbReference type="InterPro" id="IPR002937">
    <property type="entry name" value="Amino_oxidase"/>
</dbReference>
<dbReference type="AlphaFoldDB" id="X7F2Z9"/>
<evidence type="ECO:0000259" key="1">
    <source>
        <dbReference type="Pfam" id="PF01593"/>
    </source>
</evidence>
<evidence type="ECO:0000313" key="2">
    <source>
        <dbReference type="EMBL" id="ETX27093.1"/>
    </source>
</evidence>
<dbReference type="Gene3D" id="1.10.3110.10">
    <property type="entry name" value="protoporphyrinogen ix oxidase, domain 3"/>
    <property type="match status" value="1"/>
</dbReference>
<comment type="caution">
    <text evidence="2">The sequence shown here is derived from an EMBL/GenBank/DDBJ whole genome shotgun (WGS) entry which is preliminary data.</text>
</comment>
<dbReference type="InterPro" id="IPR036188">
    <property type="entry name" value="FAD/NAD-bd_sf"/>
</dbReference>
<dbReference type="OrthoDB" id="20837at2"/>
<dbReference type="PATRIC" id="fig|1449351.3.peg.4009"/>
<dbReference type="eggNOG" id="COG2907">
    <property type="taxonomic scope" value="Bacteria"/>
</dbReference>
<dbReference type="Gene3D" id="3.50.50.60">
    <property type="entry name" value="FAD/NAD(P)-binding domain"/>
    <property type="match status" value="1"/>
</dbReference>
<dbReference type="Gene3D" id="3.90.660.20">
    <property type="entry name" value="Protoporphyrinogen oxidase, mitochondrial, domain 2"/>
    <property type="match status" value="1"/>
</dbReference>
<dbReference type="InterPro" id="IPR050464">
    <property type="entry name" value="Zeta_carotene_desat/Oxidored"/>
</dbReference>
<accession>X7F2Z9</accession>
<dbReference type="Pfam" id="PF01593">
    <property type="entry name" value="Amino_oxidase"/>
    <property type="match status" value="1"/>
</dbReference>